<reference evidence="2" key="1">
    <citation type="submission" date="2016-10" db="EMBL/GenBank/DDBJ databases">
        <authorList>
            <person name="Varghese N."/>
            <person name="Submissions S."/>
        </authorList>
    </citation>
    <scope>NUCLEOTIDE SEQUENCE [LARGE SCALE GENOMIC DNA]</scope>
    <source>
        <strain evidence="2">DSM 45962</strain>
    </source>
</reference>
<protein>
    <submittedName>
        <fullName evidence="1">Uncharacterized protein</fullName>
    </submittedName>
</protein>
<sequence length="234" mass="23880">MSLGPGAPLGRHVQRVLQAAWDSAPSVHRTEAAGDVAFLAHRATTGLLVATVAAADPARPAADVLAAAHELAVAEALGGGPEPVDPFDLELGEGPVVEVAEGERETWGGQRSVVRAFLPAWTAASDHDLMAWPGIGDGAEAVMGLLAPGPLEAEARQVAVASFHRTGFRAAAVSALAVRASAALPHRGLVREVTLRFGHPHAVVAVALDPAGGAWHGVPVFSAWVGEATEVDGD</sequence>
<evidence type="ECO:0000313" key="1">
    <source>
        <dbReference type="EMBL" id="SFD14603.1"/>
    </source>
</evidence>
<gene>
    <name evidence="1" type="ORF">SAMN05661030_2490</name>
</gene>
<dbReference type="Proteomes" id="UP000199022">
    <property type="component" value="Unassembled WGS sequence"/>
</dbReference>
<proteinExistence type="predicted"/>
<organism evidence="1 2">
    <name type="scientific">Klenkia taihuensis</name>
    <dbReference type="NCBI Taxonomy" id="1225127"/>
    <lineage>
        <taxon>Bacteria</taxon>
        <taxon>Bacillati</taxon>
        <taxon>Actinomycetota</taxon>
        <taxon>Actinomycetes</taxon>
        <taxon>Geodermatophilales</taxon>
        <taxon>Geodermatophilaceae</taxon>
        <taxon>Klenkia</taxon>
    </lineage>
</organism>
<dbReference type="OrthoDB" id="4847668at2"/>
<evidence type="ECO:0000313" key="2">
    <source>
        <dbReference type="Proteomes" id="UP000199022"/>
    </source>
</evidence>
<accession>A0A1I1Q5W5</accession>
<dbReference type="AlphaFoldDB" id="A0A1I1Q5W5"/>
<name>A0A1I1Q5W5_9ACTN</name>
<keyword evidence="2" id="KW-1185">Reference proteome</keyword>
<dbReference type="STRING" id="1225127.SAMN05661030_2490"/>
<dbReference type="RefSeq" id="WP_091559071.1">
    <property type="nucleotide sequence ID" value="NZ_BNAC01000001.1"/>
</dbReference>
<dbReference type="EMBL" id="FOMD01000003">
    <property type="protein sequence ID" value="SFD14603.1"/>
    <property type="molecule type" value="Genomic_DNA"/>
</dbReference>